<dbReference type="Proteomes" id="UP000237438">
    <property type="component" value="Unassembled WGS sequence"/>
</dbReference>
<evidence type="ECO:0000256" key="1">
    <source>
        <dbReference type="SAM" id="MobiDB-lite"/>
    </source>
</evidence>
<proteinExistence type="predicted"/>
<protein>
    <submittedName>
        <fullName evidence="2">Uncharacterized protein</fullName>
    </submittedName>
</protein>
<sequence length="702" mass="80769">MLKKNYVISWLHQTNEGEVRKSQDDSFVRIHSHDFLQNSLKRRKKPAASFDSSIIEEPVRTSLKNDIENSEKNELTEKPNNESLYLAKSIPTRYDSVQNEDSYLSASFPETVFKKRMRYKTREDRYEIDKKKKIKLKKEAKTSEKSRRNRRKSNKCVHEKPLPSFSSRKIGTDRLTFKTSNNRGIFKNGRASSPITRRGIPDLSFSEMEFLQNSRKVLPIDNGYPTKKKGRLKAKCRNLENDEISSFFKPSTVSFRVNNDKYYLRSSDGLIRDAESTSGNPGLPIIDKKNPFLNRRARIGSFSNCPSQSSSTRSYGSIKHSSSSIAKSHFSFSETKDSSHGQAFNLIRDTHNHNHLKGPYIISRSITPTYIKSKNKGTSVVNASLDDQSTHSNLRMTNIGQLSSNTKNNLNAQMNLKEEKEDKIIENNMKHVGTMTTYNLDQELNVEQKKENFLSPEIFFSTKTHESTEISNVLKIPTKSVRIKRPSTAVPILRASLEKDFPFEVIHNLHNQNSTKIGSIASLSLIAEAVLSPSVQLVKEHNQEEKYQFLSQLQNYRNSNEHIPNNTINSSPISMGYTYTSLLAEDTQFIGTKHSFDDAYDQQDDQSEFIDQKIYYNNDSANLDGFNSRNIEYKKDENESFQNETIIGLSQLDDYEAYKKSPEIISRTPFMASNPQEFEHLTDTDRFIEEQNDMEGFWDIHR</sequence>
<gene>
    <name evidence="2" type="ORF">EPUL_002491</name>
</gene>
<reference evidence="2 3" key="1">
    <citation type="submission" date="2017-10" db="EMBL/GenBank/DDBJ databases">
        <title>Development of genomic resources for the powdery mildew, Erysiphe pulchra.</title>
        <authorList>
            <person name="Wadl P.A."/>
            <person name="Mack B.M."/>
            <person name="Moore G."/>
            <person name="Beltz S.B."/>
        </authorList>
    </citation>
    <scope>NUCLEOTIDE SEQUENCE [LARGE SCALE GENOMIC DNA]</scope>
    <source>
        <strain evidence="2">Cflorida</strain>
    </source>
</reference>
<name>A0A2S4PTB9_9PEZI</name>
<feature type="region of interest" description="Disordered" evidence="1">
    <location>
        <begin position="136"/>
        <end position="165"/>
    </location>
</feature>
<evidence type="ECO:0000313" key="2">
    <source>
        <dbReference type="EMBL" id="POS85288.1"/>
    </source>
</evidence>
<feature type="non-terminal residue" evidence="2">
    <location>
        <position position="702"/>
    </location>
</feature>
<feature type="compositionally biased region" description="Basic and acidic residues" evidence="1">
    <location>
        <begin position="137"/>
        <end position="146"/>
    </location>
</feature>
<organism evidence="2 3">
    <name type="scientific">Erysiphe pulchra</name>
    <dbReference type="NCBI Taxonomy" id="225359"/>
    <lineage>
        <taxon>Eukaryota</taxon>
        <taxon>Fungi</taxon>
        <taxon>Dikarya</taxon>
        <taxon>Ascomycota</taxon>
        <taxon>Pezizomycotina</taxon>
        <taxon>Leotiomycetes</taxon>
        <taxon>Erysiphales</taxon>
        <taxon>Erysiphaceae</taxon>
        <taxon>Erysiphe</taxon>
    </lineage>
</organism>
<dbReference type="STRING" id="225359.A0A2S4PTB9"/>
<evidence type="ECO:0000313" key="3">
    <source>
        <dbReference type="Proteomes" id="UP000237438"/>
    </source>
</evidence>
<keyword evidence="3" id="KW-1185">Reference proteome</keyword>
<accession>A0A2S4PTB9</accession>
<dbReference type="OrthoDB" id="2537141at2759"/>
<comment type="caution">
    <text evidence="2">The sequence shown here is derived from an EMBL/GenBank/DDBJ whole genome shotgun (WGS) entry which is preliminary data.</text>
</comment>
<dbReference type="AlphaFoldDB" id="A0A2S4PTB9"/>
<dbReference type="EMBL" id="PEDP01000654">
    <property type="protein sequence ID" value="POS85288.1"/>
    <property type="molecule type" value="Genomic_DNA"/>
</dbReference>